<name>A0ABP7GLU6_9FLAO</name>
<dbReference type="InterPro" id="IPR021815">
    <property type="entry name" value="TsiV"/>
</dbReference>
<evidence type="ECO:0000313" key="2">
    <source>
        <dbReference type="Proteomes" id="UP001500748"/>
    </source>
</evidence>
<protein>
    <recommendedName>
        <fullName evidence="3">DUF3396 domain-containing protein</fullName>
    </recommendedName>
</protein>
<accession>A0ABP7GLU6</accession>
<dbReference type="Pfam" id="PF11876">
    <property type="entry name" value="TsiV"/>
    <property type="match status" value="1"/>
</dbReference>
<dbReference type="Proteomes" id="UP001500748">
    <property type="component" value="Unassembled WGS sequence"/>
</dbReference>
<comment type="caution">
    <text evidence="1">The sequence shown here is derived from an EMBL/GenBank/DDBJ whole genome shotgun (WGS) entry which is preliminary data.</text>
</comment>
<dbReference type="EMBL" id="BAABDU010000003">
    <property type="protein sequence ID" value="GAA3765889.1"/>
    <property type="molecule type" value="Genomic_DNA"/>
</dbReference>
<evidence type="ECO:0000313" key="1">
    <source>
        <dbReference type="EMBL" id="GAA3765889.1"/>
    </source>
</evidence>
<sequence>MQDIMNQIRSLIDRQDNMAVIDKLYIPHPYSSRPAVKFVLGAELYLPNINRVELREKGIRFLSDYWKCFPEYINKILLRNRTRYIRFKGDPTDVIIQDCNKYLKDLGYGASLCSKHNMRPNDYINPYKAGIAISREKDFRPSSFEAYFPVCDEKTGIPNYQLLLEAILKWAEFCQPIHGLAGFSLTFDLVQDSVYALPIMKRFSGFNLIDDDFIFEIDNVYNRIKCVNWLTVLSTPLIDELGGIELMKNTLSLCKIHEYNGGVVIQAGEFPLLGDSHTGEIPEPYRQAAQYTKPIRFEDYDEGLFRVPRDTDAVMETLSWIKRFD</sequence>
<keyword evidence="2" id="KW-1185">Reference proteome</keyword>
<reference evidence="2" key="1">
    <citation type="journal article" date="2019" name="Int. J. Syst. Evol. Microbiol.">
        <title>The Global Catalogue of Microorganisms (GCM) 10K type strain sequencing project: providing services to taxonomists for standard genome sequencing and annotation.</title>
        <authorList>
            <consortium name="The Broad Institute Genomics Platform"/>
            <consortium name="The Broad Institute Genome Sequencing Center for Infectious Disease"/>
            <person name="Wu L."/>
            <person name="Ma J."/>
        </authorList>
    </citation>
    <scope>NUCLEOTIDE SEQUENCE [LARGE SCALE GENOMIC DNA]</scope>
    <source>
        <strain evidence="2">JCM 17337</strain>
    </source>
</reference>
<organism evidence="1 2">
    <name type="scientific">Flavobacterium ginsengiterrae</name>
    <dbReference type="NCBI Taxonomy" id="871695"/>
    <lineage>
        <taxon>Bacteria</taxon>
        <taxon>Pseudomonadati</taxon>
        <taxon>Bacteroidota</taxon>
        <taxon>Flavobacteriia</taxon>
        <taxon>Flavobacteriales</taxon>
        <taxon>Flavobacteriaceae</taxon>
        <taxon>Flavobacterium</taxon>
    </lineage>
</organism>
<gene>
    <name evidence="1" type="ORF">GCM10022423_17990</name>
</gene>
<evidence type="ECO:0008006" key="3">
    <source>
        <dbReference type="Google" id="ProtNLM"/>
    </source>
</evidence>
<proteinExistence type="predicted"/>